<name>A0A5B0MM15_PUCGR</name>
<feature type="compositionally biased region" description="Low complexity" evidence="1">
    <location>
        <begin position="176"/>
        <end position="193"/>
    </location>
</feature>
<proteinExistence type="predicted"/>
<dbReference type="Proteomes" id="UP000324748">
    <property type="component" value="Unassembled WGS sequence"/>
</dbReference>
<keyword evidence="3" id="KW-1185">Reference proteome</keyword>
<feature type="region of interest" description="Disordered" evidence="1">
    <location>
        <begin position="393"/>
        <end position="419"/>
    </location>
</feature>
<feature type="region of interest" description="Disordered" evidence="1">
    <location>
        <begin position="174"/>
        <end position="220"/>
    </location>
</feature>
<sequence>MIKSSHRLSRRVVATRETPEFASRGPEWVLKKPLLPPEPCFPIFIITYQHKPSPTPTLSTPLTHLSERLKNSPPSPEDLLGLEISTMELEKTAKLIQYYLTLLASEKAQRAADYQPSDWELLTPEEQRARALRRVEISENERVANLLLWNSVKRDHKNKRRQLLAELRNKRLAKMSATSNSSAATTPAAGNTPIAETAANSPNTGRTIQTSTAPYPQPLDRGAANQLEERVNRLKLITIQKKMAPVTVERPTEATLAENGSTPAVETPATARATQIVAKTTKNPAEKAADAMDIDPQASSFSADTQLRPKSPDVRVLSKEERIQLLVREHVALWKKYIADQPLGASEGNRALLTQAQDSQRALQKLIPRAEVEEYVKGWNPWTEKKNLFPVLQQERSGKNRSSSSRSNSYKAPKMNDPRRWKRLMKACHTLESGYMNMED</sequence>
<dbReference type="AlphaFoldDB" id="A0A5B0MM15"/>
<comment type="caution">
    <text evidence="2">The sequence shown here is derived from an EMBL/GenBank/DDBJ whole genome shotgun (WGS) entry which is preliminary data.</text>
</comment>
<accession>A0A5B0MM15</accession>
<dbReference type="EMBL" id="VSWC01000144">
    <property type="protein sequence ID" value="KAA1077821.1"/>
    <property type="molecule type" value="Genomic_DNA"/>
</dbReference>
<evidence type="ECO:0000313" key="3">
    <source>
        <dbReference type="Proteomes" id="UP000324748"/>
    </source>
</evidence>
<gene>
    <name evidence="2" type="ORF">PGT21_021199</name>
</gene>
<dbReference type="OrthoDB" id="10320857at2759"/>
<protein>
    <submittedName>
        <fullName evidence="2">Uncharacterized protein</fullName>
    </submittedName>
</protein>
<feature type="compositionally biased region" description="Low complexity" evidence="1">
    <location>
        <begin position="400"/>
        <end position="409"/>
    </location>
</feature>
<reference evidence="2 3" key="1">
    <citation type="submission" date="2019-05" db="EMBL/GenBank/DDBJ databases">
        <title>Emergence of the Ug99 lineage of the wheat stem rust pathogen through somatic hybridization.</title>
        <authorList>
            <person name="Li F."/>
            <person name="Upadhyaya N.M."/>
            <person name="Sperschneider J."/>
            <person name="Matny O."/>
            <person name="Nguyen-Phuc H."/>
            <person name="Mago R."/>
            <person name="Raley C."/>
            <person name="Miller M.E."/>
            <person name="Silverstein K.A.T."/>
            <person name="Henningsen E."/>
            <person name="Hirsch C.D."/>
            <person name="Visser B."/>
            <person name="Pretorius Z.A."/>
            <person name="Steffenson B.J."/>
            <person name="Schwessinger B."/>
            <person name="Dodds P.N."/>
            <person name="Figueroa M."/>
        </authorList>
    </citation>
    <scope>NUCLEOTIDE SEQUENCE [LARGE SCALE GENOMIC DNA]</scope>
    <source>
        <strain evidence="2">21-0</strain>
    </source>
</reference>
<evidence type="ECO:0000313" key="2">
    <source>
        <dbReference type="EMBL" id="KAA1077821.1"/>
    </source>
</evidence>
<evidence type="ECO:0000256" key="1">
    <source>
        <dbReference type="SAM" id="MobiDB-lite"/>
    </source>
</evidence>
<feature type="compositionally biased region" description="Polar residues" evidence="1">
    <location>
        <begin position="198"/>
        <end position="214"/>
    </location>
</feature>
<organism evidence="2 3">
    <name type="scientific">Puccinia graminis f. sp. tritici</name>
    <dbReference type="NCBI Taxonomy" id="56615"/>
    <lineage>
        <taxon>Eukaryota</taxon>
        <taxon>Fungi</taxon>
        <taxon>Dikarya</taxon>
        <taxon>Basidiomycota</taxon>
        <taxon>Pucciniomycotina</taxon>
        <taxon>Pucciniomycetes</taxon>
        <taxon>Pucciniales</taxon>
        <taxon>Pucciniaceae</taxon>
        <taxon>Puccinia</taxon>
    </lineage>
</organism>